<protein>
    <recommendedName>
        <fullName evidence="3">MFS transporter</fullName>
    </recommendedName>
</protein>
<sequence>MSVWTASTVSEFGSYVTTVAVRVLAVVNLHQSAGGVGLASAARWFPYMLLGCSPMC</sequence>
<comment type="caution">
    <text evidence="1">The sequence shown here is derived from an EMBL/GenBank/DDBJ whole genome shotgun (WGS) entry which is preliminary data.</text>
</comment>
<gene>
    <name evidence="1" type="ORF">K1Y72_35030</name>
</gene>
<dbReference type="Proteomes" id="UP000774570">
    <property type="component" value="Unassembled WGS sequence"/>
</dbReference>
<reference evidence="1 2" key="1">
    <citation type="submission" date="2021-07" db="EMBL/GenBank/DDBJ databases">
        <title>Actinomadura sp. PM05-2 isolated from lichen.</title>
        <authorList>
            <person name="Somphong A."/>
            <person name="Phongsopitanun W."/>
            <person name="Tanasupawat S."/>
            <person name="Peongsungnone V."/>
        </authorList>
    </citation>
    <scope>NUCLEOTIDE SEQUENCE [LARGE SCALE GENOMIC DNA]</scope>
    <source>
        <strain evidence="1 2">PM05-2</strain>
    </source>
</reference>
<name>A0ABS7G4F8_9ACTN</name>
<accession>A0ABS7G4F8</accession>
<dbReference type="EMBL" id="JAIBOA010000037">
    <property type="protein sequence ID" value="MBW8487612.1"/>
    <property type="molecule type" value="Genomic_DNA"/>
</dbReference>
<evidence type="ECO:0000313" key="2">
    <source>
        <dbReference type="Proteomes" id="UP000774570"/>
    </source>
</evidence>
<keyword evidence="2" id="KW-1185">Reference proteome</keyword>
<proteinExistence type="predicted"/>
<organism evidence="1 2">
    <name type="scientific">Actinomadura parmotrematis</name>
    <dbReference type="NCBI Taxonomy" id="2864039"/>
    <lineage>
        <taxon>Bacteria</taxon>
        <taxon>Bacillati</taxon>
        <taxon>Actinomycetota</taxon>
        <taxon>Actinomycetes</taxon>
        <taxon>Streptosporangiales</taxon>
        <taxon>Thermomonosporaceae</taxon>
        <taxon>Actinomadura</taxon>
    </lineage>
</organism>
<dbReference type="RefSeq" id="WP_220170843.1">
    <property type="nucleotide sequence ID" value="NZ_JAIBOA010000037.1"/>
</dbReference>
<evidence type="ECO:0000313" key="1">
    <source>
        <dbReference type="EMBL" id="MBW8487612.1"/>
    </source>
</evidence>
<evidence type="ECO:0008006" key="3">
    <source>
        <dbReference type="Google" id="ProtNLM"/>
    </source>
</evidence>